<dbReference type="KEGG" id="sde:Sde_0606"/>
<proteinExistence type="predicted"/>
<dbReference type="OrthoDB" id="6922200at2"/>
<dbReference type="HOGENOM" id="CLU_1766411_0_0_6"/>
<keyword evidence="2" id="KW-1185">Reference proteome</keyword>
<gene>
    <name evidence="1" type="ordered locus">Sde_0606</name>
</gene>
<protein>
    <submittedName>
        <fullName evidence="1">Uncharacterized protein</fullName>
    </submittedName>
</protein>
<dbReference type="EMBL" id="CP000282">
    <property type="protein sequence ID" value="ABD79870.1"/>
    <property type="molecule type" value="Genomic_DNA"/>
</dbReference>
<evidence type="ECO:0000313" key="1">
    <source>
        <dbReference type="EMBL" id="ABD79870.1"/>
    </source>
</evidence>
<dbReference type="AlphaFoldDB" id="Q21N59"/>
<dbReference type="Proteomes" id="UP000001947">
    <property type="component" value="Chromosome"/>
</dbReference>
<dbReference type="RefSeq" id="WP_011467091.1">
    <property type="nucleotide sequence ID" value="NC_007912.1"/>
</dbReference>
<dbReference type="eggNOG" id="ENOG5033Z3G">
    <property type="taxonomic scope" value="Bacteria"/>
</dbReference>
<dbReference type="GeneID" id="98612298"/>
<accession>Q21N59</accession>
<sequence>MVEKQIYDLESEDLRKHPVWYFPMDDSVEDELSVKPCGTDEISADYQVIIKTVFIDGEGKEYLGYIYWSDPDTLEDLKPVLFVNEEDCITFWNGMIKPSWDDYDAALQVMKDRFPITFRSDAIENLPSISGVLDGLYFISDDDSIQYI</sequence>
<name>Q21N59_SACD2</name>
<organism evidence="1 2">
    <name type="scientific">Saccharophagus degradans (strain 2-40 / ATCC 43961 / DSM 17024)</name>
    <dbReference type="NCBI Taxonomy" id="203122"/>
    <lineage>
        <taxon>Bacteria</taxon>
        <taxon>Pseudomonadati</taxon>
        <taxon>Pseudomonadota</taxon>
        <taxon>Gammaproteobacteria</taxon>
        <taxon>Cellvibrionales</taxon>
        <taxon>Cellvibrionaceae</taxon>
        <taxon>Saccharophagus</taxon>
    </lineage>
</organism>
<evidence type="ECO:0000313" key="2">
    <source>
        <dbReference type="Proteomes" id="UP000001947"/>
    </source>
</evidence>
<reference evidence="1 2" key="1">
    <citation type="journal article" date="2008" name="PLoS Genet.">
        <title>Complete genome sequence of the complex carbohydrate-degrading marine bacterium, Saccharophagus degradans strain 2-40 T.</title>
        <authorList>
            <person name="Weiner R.M."/>
            <person name="Taylor L.E.II."/>
            <person name="Henrissat B."/>
            <person name="Hauser L."/>
            <person name="Land M."/>
            <person name="Coutinho P.M."/>
            <person name="Rancurel C."/>
            <person name="Saunders E.H."/>
            <person name="Longmire A.G."/>
            <person name="Zhang H."/>
            <person name="Bayer E.A."/>
            <person name="Gilbert H.J."/>
            <person name="Larimer F."/>
            <person name="Zhulin I.B."/>
            <person name="Ekborg N.A."/>
            <person name="Lamed R."/>
            <person name="Richardson P.M."/>
            <person name="Borovok I."/>
            <person name="Hutcheson S."/>
        </authorList>
    </citation>
    <scope>NUCLEOTIDE SEQUENCE [LARGE SCALE GENOMIC DNA]</scope>
    <source>
        <strain evidence="2">2-40 / ATCC 43961 / DSM 17024</strain>
    </source>
</reference>